<evidence type="ECO:0000313" key="1">
    <source>
        <dbReference type="EMBL" id="KIJ11615.1"/>
    </source>
</evidence>
<dbReference type="AlphaFoldDB" id="A0A0C9T7F0"/>
<accession>A0A0C9T7F0</accession>
<organism evidence="1 2">
    <name type="scientific">Paxillus involutus ATCC 200175</name>
    <dbReference type="NCBI Taxonomy" id="664439"/>
    <lineage>
        <taxon>Eukaryota</taxon>
        <taxon>Fungi</taxon>
        <taxon>Dikarya</taxon>
        <taxon>Basidiomycota</taxon>
        <taxon>Agaricomycotina</taxon>
        <taxon>Agaricomycetes</taxon>
        <taxon>Agaricomycetidae</taxon>
        <taxon>Boletales</taxon>
        <taxon>Paxilineae</taxon>
        <taxon>Paxillaceae</taxon>
        <taxon>Paxillus</taxon>
    </lineage>
</organism>
<reference evidence="1 2" key="1">
    <citation type="submission" date="2014-06" db="EMBL/GenBank/DDBJ databases">
        <authorList>
            <consortium name="DOE Joint Genome Institute"/>
            <person name="Kuo A."/>
            <person name="Kohler A."/>
            <person name="Nagy L.G."/>
            <person name="Floudas D."/>
            <person name="Copeland A."/>
            <person name="Barry K.W."/>
            <person name="Cichocki N."/>
            <person name="Veneault-Fourrey C."/>
            <person name="LaButti K."/>
            <person name="Lindquist E.A."/>
            <person name="Lipzen A."/>
            <person name="Lundell T."/>
            <person name="Morin E."/>
            <person name="Murat C."/>
            <person name="Sun H."/>
            <person name="Tunlid A."/>
            <person name="Henrissat B."/>
            <person name="Grigoriev I.V."/>
            <person name="Hibbett D.S."/>
            <person name="Martin F."/>
            <person name="Nordberg H.P."/>
            <person name="Cantor M.N."/>
            <person name="Hua S.X."/>
        </authorList>
    </citation>
    <scope>NUCLEOTIDE SEQUENCE [LARGE SCALE GENOMIC DNA]</scope>
    <source>
        <strain evidence="1 2">ATCC 200175</strain>
    </source>
</reference>
<dbReference type="EMBL" id="KN819376">
    <property type="protein sequence ID" value="KIJ11615.1"/>
    <property type="molecule type" value="Genomic_DNA"/>
</dbReference>
<reference evidence="2" key="2">
    <citation type="submission" date="2015-01" db="EMBL/GenBank/DDBJ databases">
        <title>Evolutionary Origins and Diversification of the Mycorrhizal Mutualists.</title>
        <authorList>
            <consortium name="DOE Joint Genome Institute"/>
            <consortium name="Mycorrhizal Genomics Consortium"/>
            <person name="Kohler A."/>
            <person name="Kuo A."/>
            <person name="Nagy L.G."/>
            <person name="Floudas D."/>
            <person name="Copeland A."/>
            <person name="Barry K.W."/>
            <person name="Cichocki N."/>
            <person name="Veneault-Fourrey C."/>
            <person name="LaButti K."/>
            <person name="Lindquist E.A."/>
            <person name="Lipzen A."/>
            <person name="Lundell T."/>
            <person name="Morin E."/>
            <person name="Murat C."/>
            <person name="Riley R."/>
            <person name="Ohm R."/>
            <person name="Sun H."/>
            <person name="Tunlid A."/>
            <person name="Henrissat B."/>
            <person name="Grigoriev I.V."/>
            <person name="Hibbett D.S."/>
            <person name="Martin F."/>
        </authorList>
    </citation>
    <scope>NUCLEOTIDE SEQUENCE [LARGE SCALE GENOMIC DNA]</scope>
    <source>
        <strain evidence="2">ATCC 200175</strain>
    </source>
</reference>
<name>A0A0C9T7F0_PAXIN</name>
<keyword evidence="2" id="KW-1185">Reference proteome</keyword>
<evidence type="ECO:0000313" key="2">
    <source>
        <dbReference type="Proteomes" id="UP000053647"/>
    </source>
</evidence>
<dbReference type="OrthoDB" id="2634326at2759"/>
<protein>
    <submittedName>
        <fullName evidence="1">Uncharacterized protein</fullName>
    </submittedName>
</protein>
<dbReference type="HOGENOM" id="CLU_1644245_0_0_1"/>
<dbReference type="Proteomes" id="UP000053647">
    <property type="component" value="Unassembled WGS sequence"/>
</dbReference>
<proteinExistence type="predicted"/>
<gene>
    <name evidence="1" type="ORF">PAXINDRAFT_15525</name>
</gene>
<sequence>MFCEEYPWGVVYPVKGMYWEMDPPAHPWWMPAYADFVPLPDTTLVVGFLSQEKHNKLNKVQDAVKNCYIVYKRSKVPKCNPPVAEFQCLAMECLAYFDYYQMILPSIQTPVFPYPNYNPYWLGAFTCDPGIAETLFWASIPVWLIRYKDTVTAVFFLSGDE</sequence>